<accession>A0ABD1EL27</accession>
<reference evidence="4 5" key="1">
    <citation type="submission" date="2024-05" db="EMBL/GenBank/DDBJ databases">
        <title>Genetic variation in Jamaican populations of the coffee berry borer (Hypothenemus hampei).</title>
        <authorList>
            <person name="Errbii M."/>
            <person name="Myrie A."/>
        </authorList>
    </citation>
    <scope>NUCLEOTIDE SEQUENCE [LARGE SCALE GENOMIC DNA]</scope>
    <source>
        <strain evidence="4">JA-Hopewell-2020-01-JO</strain>
        <tissue evidence="4">Whole body</tissue>
    </source>
</reference>
<dbReference type="Proteomes" id="UP001566132">
    <property type="component" value="Unassembled WGS sequence"/>
</dbReference>
<dbReference type="EMBL" id="JBDJPC010000006">
    <property type="protein sequence ID" value="KAL1497022.1"/>
    <property type="molecule type" value="Genomic_DNA"/>
</dbReference>
<dbReference type="InterPro" id="IPR031311">
    <property type="entry name" value="CHIT_BIND_RR_consensus"/>
</dbReference>
<dbReference type="AlphaFoldDB" id="A0ABD1EL27"/>
<feature type="chain" id="PRO_5044854026" evidence="3">
    <location>
        <begin position="21"/>
        <end position="119"/>
    </location>
</feature>
<protein>
    <submittedName>
        <fullName evidence="4">Uncharacterized protein</fullName>
    </submittedName>
</protein>
<evidence type="ECO:0000256" key="1">
    <source>
        <dbReference type="ARBA" id="ARBA00022460"/>
    </source>
</evidence>
<dbReference type="PANTHER" id="PTHR12236:SF95">
    <property type="entry name" value="CUTICULAR PROTEIN 76BD, ISOFORM C-RELATED"/>
    <property type="match status" value="1"/>
</dbReference>
<evidence type="ECO:0000256" key="2">
    <source>
        <dbReference type="PROSITE-ProRule" id="PRU00497"/>
    </source>
</evidence>
<dbReference type="GO" id="GO:0042302">
    <property type="term" value="F:structural constituent of cuticle"/>
    <property type="evidence" value="ECO:0007669"/>
    <property type="project" value="UniProtKB-UniRule"/>
</dbReference>
<keyword evidence="1 2" id="KW-0193">Cuticle</keyword>
<comment type="caution">
    <text evidence="4">The sequence shown here is derived from an EMBL/GenBank/DDBJ whole genome shotgun (WGS) entry which is preliminary data.</text>
</comment>
<dbReference type="InterPro" id="IPR051217">
    <property type="entry name" value="Insect_Cuticle_Struc_Prot"/>
</dbReference>
<keyword evidence="3" id="KW-0732">Signal</keyword>
<dbReference type="InterPro" id="IPR000618">
    <property type="entry name" value="Insect_cuticle"/>
</dbReference>
<gene>
    <name evidence="4" type="ORF">ABEB36_008053</name>
</gene>
<evidence type="ECO:0000256" key="3">
    <source>
        <dbReference type="SAM" id="SignalP"/>
    </source>
</evidence>
<sequence>MMFSFLILSVYSIWSHCTISGQDSYMFEYVIDADGILSQQTEEKFNNIVRGSYSFLQPDGKIRMVRYKADPITGFRAHIKFRSLPYETKGPLKFPKDFQRPIRFVRPINTLLDLYHPSK</sequence>
<organism evidence="4 5">
    <name type="scientific">Hypothenemus hampei</name>
    <name type="common">Coffee berry borer</name>
    <dbReference type="NCBI Taxonomy" id="57062"/>
    <lineage>
        <taxon>Eukaryota</taxon>
        <taxon>Metazoa</taxon>
        <taxon>Ecdysozoa</taxon>
        <taxon>Arthropoda</taxon>
        <taxon>Hexapoda</taxon>
        <taxon>Insecta</taxon>
        <taxon>Pterygota</taxon>
        <taxon>Neoptera</taxon>
        <taxon>Endopterygota</taxon>
        <taxon>Coleoptera</taxon>
        <taxon>Polyphaga</taxon>
        <taxon>Cucujiformia</taxon>
        <taxon>Curculionidae</taxon>
        <taxon>Scolytinae</taxon>
        <taxon>Hypothenemus</taxon>
    </lineage>
</organism>
<dbReference type="PROSITE" id="PS00233">
    <property type="entry name" value="CHIT_BIND_RR_1"/>
    <property type="match status" value="1"/>
</dbReference>
<keyword evidence="5" id="KW-1185">Reference proteome</keyword>
<evidence type="ECO:0000313" key="5">
    <source>
        <dbReference type="Proteomes" id="UP001566132"/>
    </source>
</evidence>
<name>A0ABD1EL27_HYPHA</name>
<dbReference type="PANTHER" id="PTHR12236">
    <property type="entry name" value="STRUCTURAL CONTITUENT OF CUTICLE"/>
    <property type="match status" value="1"/>
</dbReference>
<proteinExistence type="predicted"/>
<feature type="signal peptide" evidence="3">
    <location>
        <begin position="1"/>
        <end position="20"/>
    </location>
</feature>
<dbReference type="PROSITE" id="PS51155">
    <property type="entry name" value="CHIT_BIND_RR_2"/>
    <property type="match status" value="1"/>
</dbReference>
<dbReference type="Pfam" id="PF00379">
    <property type="entry name" value="Chitin_bind_4"/>
    <property type="match status" value="1"/>
</dbReference>
<evidence type="ECO:0000313" key="4">
    <source>
        <dbReference type="EMBL" id="KAL1497022.1"/>
    </source>
</evidence>